<dbReference type="PANTHER" id="PTHR30246:SF1">
    <property type="entry name" value="2-DEHYDRO-3-DEOXY-6-PHOSPHOGALACTONATE ALDOLASE-RELATED"/>
    <property type="match status" value="1"/>
</dbReference>
<keyword evidence="6" id="KW-0456">Lyase</keyword>
<comment type="subunit">
    <text evidence="4">Homotrimer.</text>
</comment>
<evidence type="ECO:0000256" key="7">
    <source>
        <dbReference type="ARBA" id="ARBA00023277"/>
    </source>
</evidence>
<dbReference type="Pfam" id="PF01081">
    <property type="entry name" value="Aldolase"/>
    <property type="match status" value="1"/>
</dbReference>
<protein>
    <recommendedName>
        <fullName evidence="5">2-dehydro-3-deoxy-phosphogluconate aldolase</fullName>
        <ecNumber evidence="5">4.1.2.14</ecNumber>
    </recommendedName>
</protein>
<evidence type="ECO:0000313" key="9">
    <source>
        <dbReference type="Proteomes" id="UP000184139"/>
    </source>
</evidence>
<comment type="similarity">
    <text evidence="3">Belongs to the KHG/KDPG aldolase family.</text>
</comment>
<name>A0A1M5UL63_9BACT</name>
<comment type="pathway">
    <text evidence="2">Carbohydrate acid metabolism; 2-dehydro-3-deoxy-D-gluconate degradation; D-glyceraldehyde 3-phosphate and pyruvate from 2-dehydro-3-deoxy-D-gluconate: step 2/2.</text>
</comment>
<comment type="catalytic activity">
    <reaction evidence="1">
        <text>2-dehydro-3-deoxy-6-phospho-D-gluconate = D-glyceraldehyde 3-phosphate + pyruvate</text>
        <dbReference type="Rhea" id="RHEA:17089"/>
        <dbReference type="ChEBI" id="CHEBI:15361"/>
        <dbReference type="ChEBI" id="CHEBI:57569"/>
        <dbReference type="ChEBI" id="CHEBI:59776"/>
        <dbReference type="EC" id="4.1.2.14"/>
    </reaction>
</comment>
<evidence type="ECO:0000256" key="4">
    <source>
        <dbReference type="ARBA" id="ARBA00011233"/>
    </source>
</evidence>
<gene>
    <name evidence="8" type="ORF">SAMN02745124_01234</name>
</gene>
<dbReference type="GO" id="GO:0008675">
    <property type="term" value="F:2-dehydro-3-deoxy-phosphogluconate aldolase activity"/>
    <property type="evidence" value="ECO:0007669"/>
    <property type="project" value="UniProtKB-EC"/>
</dbReference>
<dbReference type="InterPro" id="IPR000887">
    <property type="entry name" value="Aldlse_KDPG_KHG"/>
</dbReference>
<keyword evidence="9" id="KW-1185">Reference proteome</keyword>
<dbReference type="InterPro" id="IPR031337">
    <property type="entry name" value="KDPG/KHG_AS_1"/>
</dbReference>
<dbReference type="Gene3D" id="3.20.20.70">
    <property type="entry name" value="Aldolase class I"/>
    <property type="match status" value="1"/>
</dbReference>
<evidence type="ECO:0000313" key="8">
    <source>
        <dbReference type="EMBL" id="SHH63765.1"/>
    </source>
</evidence>
<dbReference type="AlphaFoldDB" id="A0A1M5UL63"/>
<keyword evidence="7" id="KW-0119">Carbohydrate metabolism</keyword>
<organism evidence="8 9">
    <name type="scientific">Desulfofustis glycolicus DSM 9705</name>
    <dbReference type="NCBI Taxonomy" id="1121409"/>
    <lineage>
        <taxon>Bacteria</taxon>
        <taxon>Pseudomonadati</taxon>
        <taxon>Thermodesulfobacteriota</taxon>
        <taxon>Desulfobulbia</taxon>
        <taxon>Desulfobulbales</taxon>
        <taxon>Desulfocapsaceae</taxon>
        <taxon>Desulfofustis</taxon>
    </lineage>
</organism>
<sequence length="203" mass="21384">MKMVRDILGDVRVLPVVVIDDVADAVPLARSLLDGGLPVIEVTLRTAAALEAIAAIGKEVAGCIVGAGSITDPHGADQARRAGAQFGVSPGTTRELREFLQADSWPFLPGAATISEVLELRDAGFSQQKLFPAEILGGADYLKAIGGPVPDVTFCPTGGIVHETMTDYLRLANVFAIGGSWIAPRELIRRKSWPEITARAASV</sequence>
<dbReference type="InterPro" id="IPR013785">
    <property type="entry name" value="Aldolase_TIM"/>
</dbReference>
<proteinExistence type="inferred from homology"/>
<dbReference type="STRING" id="1121409.SAMN02745124_01234"/>
<dbReference type="Proteomes" id="UP000184139">
    <property type="component" value="Unassembled WGS sequence"/>
</dbReference>
<dbReference type="CDD" id="cd00452">
    <property type="entry name" value="KDPG_aldolase"/>
    <property type="match status" value="1"/>
</dbReference>
<evidence type="ECO:0000256" key="1">
    <source>
        <dbReference type="ARBA" id="ARBA00000654"/>
    </source>
</evidence>
<accession>A0A1M5UL63</accession>
<dbReference type="EC" id="4.1.2.14" evidence="5"/>
<reference evidence="8 9" key="1">
    <citation type="submission" date="2016-11" db="EMBL/GenBank/DDBJ databases">
        <authorList>
            <person name="Jaros S."/>
            <person name="Januszkiewicz K."/>
            <person name="Wedrychowicz H."/>
        </authorList>
    </citation>
    <scope>NUCLEOTIDE SEQUENCE [LARGE SCALE GENOMIC DNA]</scope>
    <source>
        <strain evidence="8 9">DSM 9705</strain>
    </source>
</reference>
<evidence type="ECO:0000256" key="3">
    <source>
        <dbReference type="ARBA" id="ARBA00006906"/>
    </source>
</evidence>
<dbReference type="SUPFAM" id="SSF51569">
    <property type="entry name" value="Aldolase"/>
    <property type="match status" value="1"/>
</dbReference>
<dbReference type="EMBL" id="FQXS01000005">
    <property type="protein sequence ID" value="SHH63765.1"/>
    <property type="molecule type" value="Genomic_DNA"/>
</dbReference>
<dbReference type="PANTHER" id="PTHR30246">
    <property type="entry name" value="2-KETO-3-DEOXY-6-PHOSPHOGLUCONATE ALDOLASE"/>
    <property type="match status" value="1"/>
</dbReference>
<evidence type="ECO:0000256" key="5">
    <source>
        <dbReference type="ARBA" id="ARBA00013063"/>
    </source>
</evidence>
<dbReference type="NCBIfam" id="TIGR01182">
    <property type="entry name" value="eda"/>
    <property type="match status" value="1"/>
</dbReference>
<dbReference type="PROSITE" id="PS00159">
    <property type="entry name" value="ALDOLASE_KDPG_KHG_1"/>
    <property type="match status" value="1"/>
</dbReference>
<evidence type="ECO:0000256" key="2">
    <source>
        <dbReference type="ARBA" id="ARBA00004736"/>
    </source>
</evidence>
<evidence type="ECO:0000256" key="6">
    <source>
        <dbReference type="ARBA" id="ARBA00023239"/>
    </source>
</evidence>
<dbReference type="RefSeq" id="WP_208609741.1">
    <property type="nucleotide sequence ID" value="NZ_FQXS01000005.1"/>
</dbReference>